<evidence type="ECO:0000256" key="1">
    <source>
        <dbReference type="SAM" id="MobiDB-lite"/>
    </source>
</evidence>
<dbReference type="EMBL" id="KB594214">
    <property type="protein sequence ID" value="EMP25127.1"/>
    <property type="molecule type" value="Genomic_DNA"/>
</dbReference>
<dbReference type="AlphaFoldDB" id="M7BA69"/>
<gene>
    <name evidence="2" type="ORF">UY3_17808</name>
</gene>
<proteinExistence type="predicted"/>
<dbReference type="Proteomes" id="UP000031443">
    <property type="component" value="Unassembled WGS sequence"/>
</dbReference>
<feature type="compositionally biased region" description="Basic and acidic residues" evidence="1">
    <location>
        <begin position="155"/>
        <end position="164"/>
    </location>
</feature>
<name>M7BA69_CHEMY</name>
<reference evidence="3" key="1">
    <citation type="journal article" date="2013" name="Nat. Genet.">
        <title>The draft genomes of soft-shell turtle and green sea turtle yield insights into the development and evolution of the turtle-specific body plan.</title>
        <authorList>
            <person name="Wang Z."/>
            <person name="Pascual-Anaya J."/>
            <person name="Zadissa A."/>
            <person name="Li W."/>
            <person name="Niimura Y."/>
            <person name="Huang Z."/>
            <person name="Li C."/>
            <person name="White S."/>
            <person name="Xiong Z."/>
            <person name="Fang D."/>
            <person name="Wang B."/>
            <person name="Ming Y."/>
            <person name="Chen Y."/>
            <person name="Zheng Y."/>
            <person name="Kuraku S."/>
            <person name="Pignatelli M."/>
            <person name="Herrero J."/>
            <person name="Beal K."/>
            <person name="Nozawa M."/>
            <person name="Li Q."/>
            <person name="Wang J."/>
            <person name="Zhang H."/>
            <person name="Yu L."/>
            <person name="Shigenobu S."/>
            <person name="Wang J."/>
            <person name="Liu J."/>
            <person name="Flicek P."/>
            <person name="Searle S."/>
            <person name="Wang J."/>
            <person name="Kuratani S."/>
            <person name="Yin Y."/>
            <person name="Aken B."/>
            <person name="Zhang G."/>
            <person name="Irie N."/>
        </authorList>
    </citation>
    <scope>NUCLEOTIDE SEQUENCE [LARGE SCALE GENOMIC DNA]</scope>
</reference>
<evidence type="ECO:0000313" key="3">
    <source>
        <dbReference type="Proteomes" id="UP000031443"/>
    </source>
</evidence>
<sequence>MGPFALDSNISAIQHITAAAFQHMPQVVVWSCGVILDFLAIWGEVMAQAALAPSHCNEKHFKDIAQHMTKKDHSQDTFPCCIKSKQLRNVQKMRDDSQTDPTGFSSSFYEEVDRICCQHITEEPSALVDSGTIVAATNNTGAPEDKQEAEEDKDVDYRGEITPK</sequence>
<evidence type="ECO:0000313" key="2">
    <source>
        <dbReference type="EMBL" id="EMP25127.1"/>
    </source>
</evidence>
<feature type="region of interest" description="Disordered" evidence="1">
    <location>
        <begin position="137"/>
        <end position="164"/>
    </location>
</feature>
<organism evidence="2 3">
    <name type="scientific">Chelonia mydas</name>
    <name type="common">Green sea-turtle</name>
    <name type="synonym">Chelonia agassizi</name>
    <dbReference type="NCBI Taxonomy" id="8469"/>
    <lineage>
        <taxon>Eukaryota</taxon>
        <taxon>Metazoa</taxon>
        <taxon>Chordata</taxon>
        <taxon>Craniata</taxon>
        <taxon>Vertebrata</taxon>
        <taxon>Euteleostomi</taxon>
        <taxon>Archelosauria</taxon>
        <taxon>Testudinata</taxon>
        <taxon>Testudines</taxon>
        <taxon>Cryptodira</taxon>
        <taxon>Durocryptodira</taxon>
        <taxon>Americhelydia</taxon>
        <taxon>Chelonioidea</taxon>
        <taxon>Cheloniidae</taxon>
        <taxon>Chelonia</taxon>
    </lineage>
</organism>
<keyword evidence="3" id="KW-1185">Reference proteome</keyword>
<protein>
    <submittedName>
        <fullName evidence="2">Uncharacterized protein</fullName>
    </submittedName>
</protein>
<accession>M7BA69</accession>